<dbReference type="PROSITE" id="PS50112">
    <property type="entry name" value="PAS"/>
    <property type="match status" value="1"/>
</dbReference>
<dbReference type="Proteomes" id="UP001200557">
    <property type="component" value="Unassembled WGS sequence"/>
</dbReference>
<dbReference type="SMART" id="SM00091">
    <property type="entry name" value="PAS"/>
    <property type="match status" value="1"/>
</dbReference>
<dbReference type="CDD" id="cd01949">
    <property type="entry name" value="GGDEF"/>
    <property type="match status" value="1"/>
</dbReference>
<dbReference type="NCBIfam" id="TIGR00229">
    <property type="entry name" value="sensory_box"/>
    <property type="match status" value="1"/>
</dbReference>
<dbReference type="PROSITE" id="PS50113">
    <property type="entry name" value="PAC"/>
    <property type="match status" value="1"/>
</dbReference>
<dbReference type="InterPro" id="IPR035919">
    <property type="entry name" value="EAL_sf"/>
</dbReference>
<dbReference type="InterPro" id="IPR000160">
    <property type="entry name" value="GGDEF_dom"/>
</dbReference>
<evidence type="ECO:0000313" key="6">
    <source>
        <dbReference type="Proteomes" id="UP001200557"/>
    </source>
</evidence>
<dbReference type="Pfam" id="PF13426">
    <property type="entry name" value="PAS_9"/>
    <property type="match status" value="1"/>
</dbReference>
<dbReference type="InterPro" id="IPR043128">
    <property type="entry name" value="Rev_trsase/Diguanyl_cyclase"/>
</dbReference>
<dbReference type="SUPFAM" id="SSF55785">
    <property type="entry name" value="PYP-like sensor domain (PAS domain)"/>
    <property type="match status" value="1"/>
</dbReference>
<feature type="domain" description="PAS" evidence="1">
    <location>
        <begin position="40"/>
        <end position="86"/>
    </location>
</feature>
<dbReference type="InterPro" id="IPR052155">
    <property type="entry name" value="Biofilm_reg_signaling"/>
</dbReference>
<dbReference type="NCBIfam" id="TIGR00254">
    <property type="entry name" value="GGDEF"/>
    <property type="match status" value="1"/>
</dbReference>
<proteinExistence type="predicted"/>
<name>A0ABS9CWV2_9RHOB</name>
<feature type="domain" description="GGDEF" evidence="4">
    <location>
        <begin position="206"/>
        <end position="339"/>
    </location>
</feature>
<evidence type="ECO:0000313" key="5">
    <source>
        <dbReference type="EMBL" id="MCF2870884.1"/>
    </source>
</evidence>
<dbReference type="InterPro" id="IPR000014">
    <property type="entry name" value="PAS"/>
</dbReference>
<feature type="domain" description="EAL" evidence="3">
    <location>
        <begin position="348"/>
        <end position="605"/>
    </location>
</feature>
<reference evidence="5 6" key="1">
    <citation type="submission" date="2022-01" db="EMBL/GenBank/DDBJ databases">
        <title>Octadecabacter sp. nov., isolated from a marine alga.</title>
        <authorList>
            <person name="Jin M.S."/>
            <person name="Kim H.M."/>
            <person name="Han D.M."/>
            <person name="Jung J.J."/>
            <person name="Jeon C.O."/>
        </authorList>
    </citation>
    <scope>NUCLEOTIDE SEQUENCE [LARGE SCALE GENOMIC DNA]</scope>
    <source>
        <strain evidence="5 6">G9-8</strain>
    </source>
</reference>
<dbReference type="Gene3D" id="3.20.20.450">
    <property type="entry name" value="EAL domain"/>
    <property type="match status" value="1"/>
</dbReference>
<evidence type="ECO:0000259" key="4">
    <source>
        <dbReference type="PROSITE" id="PS50887"/>
    </source>
</evidence>
<dbReference type="SMART" id="SM00052">
    <property type="entry name" value="EAL"/>
    <property type="match status" value="1"/>
</dbReference>
<dbReference type="PANTHER" id="PTHR44757:SF2">
    <property type="entry name" value="BIOFILM ARCHITECTURE MAINTENANCE PROTEIN MBAA"/>
    <property type="match status" value="1"/>
</dbReference>
<dbReference type="CDD" id="cd00130">
    <property type="entry name" value="PAS"/>
    <property type="match status" value="1"/>
</dbReference>
<dbReference type="RefSeq" id="WP_235225012.1">
    <property type="nucleotide sequence ID" value="NZ_JAKGAQ010000002.1"/>
</dbReference>
<dbReference type="PROSITE" id="PS50887">
    <property type="entry name" value="GGDEF"/>
    <property type="match status" value="1"/>
</dbReference>
<dbReference type="PANTHER" id="PTHR44757">
    <property type="entry name" value="DIGUANYLATE CYCLASE DGCP"/>
    <property type="match status" value="1"/>
</dbReference>
<dbReference type="InterPro" id="IPR000700">
    <property type="entry name" value="PAS-assoc_C"/>
</dbReference>
<evidence type="ECO:0000259" key="1">
    <source>
        <dbReference type="PROSITE" id="PS50112"/>
    </source>
</evidence>
<protein>
    <submittedName>
        <fullName evidence="5">EAL domain-containing protein</fullName>
    </submittedName>
</protein>
<dbReference type="PROSITE" id="PS50883">
    <property type="entry name" value="EAL"/>
    <property type="match status" value="1"/>
</dbReference>
<dbReference type="Pfam" id="PF00563">
    <property type="entry name" value="EAL"/>
    <property type="match status" value="1"/>
</dbReference>
<feature type="domain" description="PAC" evidence="2">
    <location>
        <begin position="115"/>
        <end position="169"/>
    </location>
</feature>
<gene>
    <name evidence="5" type="ORF">L0664_07380</name>
</gene>
<dbReference type="InterPro" id="IPR029787">
    <property type="entry name" value="Nucleotide_cyclase"/>
</dbReference>
<dbReference type="CDD" id="cd01948">
    <property type="entry name" value="EAL"/>
    <property type="match status" value="1"/>
</dbReference>
<dbReference type="Pfam" id="PF00990">
    <property type="entry name" value="GGDEF"/>
    <property type="match status" value="1"/>
</dbReference>
<keyword evidence="6" id="KW-1185">Reference proteome</keyword>
<evidence type="ECO:0000259" key="3">
    <source>
        <dbReference type="PROSITE" id="PS50883"/>
    </source>
</evidence>
<dbReference type="InterPro" id="IPR035965">
    <property type="entry name" value="PAS-like_dom_sf"/>
</dbReference>
<dbReference type="EMBL" id="JAKGAQ010000002">
    <property type="protein sequence ID" value="MCF2870884.1"/>
    <property type="molecule type" value="Genomic_DNA"/>
</dbReference>
<dbReference type="SUPFAM" id="SSF141868">
    <property type="entry name" value="EAL domain-like"/>
    <property type="match status" value="1"/>
</dbReference>
<dbReference type="SMART" id="SM00267">
    <property type="entry name" value="GGDEF"/>
    <property type="match status" value="1"/>
</dbReference>
<dbReference type="SUPFAM" id="SSF55073">
    <property type="entry name" value="Nucleotide cyclase"/>
    <property type="match status" value="1"/>
</dbReference>
<organism evidence="5 6">
    <name type="scientific">Octadecabacter dasysiphoniae</name>
    <dbReference type="NCBI Taxonomy" id="2909341"/>
    <lineage>
        <taxon>Bacteria</taxon>
        <taxon>Pseudomonadati</taxon>
        <taxon>Pseudomonadota</taxon>
        <taxon>Alphaproteobacteria</taxon>
        <taxon>Rhodobacterales</taxon>
        <taxon>Roseobacteraceae</taxon>
        <taxon>Octadecabacter</taxon>
    </lineage>
</organism>
<accession>A0ABS9CWV2</accession>
<dbReference type="Gene3D" id="3.30.450.20">
    <property type="entry name" value="PAS domain"/>
    <property type="match status" value="1"/>
</dbReference>
<sequence>MVLLALVLLLSPALVLYFWERVGMRGKLQKTQHRLSEILKEADIHRLASENASDGLLIQDMRGRIVWCNPAYCRIHGRTSEEMLGRHPREFAPPPEHRPPKDVIDAFRFNTNDPGYAKLQLFENQHKDGHLFWNQISVSFKTLRNGREYAIAVCRDITEQIEQEKALRTLSLELEHEASHDSLTGVPNRAAFMSFFENMLNNTDHPHVGLLHIDMDDFKSINDTHGHSAGDAVLIHAAAAVRSHIRSSDLVARVGGDEFVVVCLGINRHDQLQQLANDLIDVISEPFEWTNRTLQSEASIGAVLSSRGANGTENLLVQADFALYEAKGAGRNRVALYDEYMHERHNYLNRRSAELIDVVDTDALKYFFQPTMDLATGAVIGFETLVRWEHPIDGIIPPDHFLPLAKDLGLMGALDLLSMTAALKEKRRLTLAGFPDIKMAFNASPELLTHPEFINRLIWGVEAGNIHRSDITIEVLETTNFGEVQETSSHAAIIGDLRSAGFNVHLDDFGVGFAGLSHLATLDVTGVKVDRSLVKDILTDPVSQKIVRKIIELSNDLGLCVIAEGVEDQDTAAELGNMGCNVIQGYWLSRPLPQDCVDDWLRQHIQSNAARSA</sequence>
<dbReference type="Gene3D" id="3.30.70.270">
    <property type="match status" value="1"/>
</dbReference>
<comment type="caution">
    <text evidence="5">The sequence shown here is derived from an EMBL/GenBank/DDBJ whole genome shotgun (WGS) entry which is preliminary data.</text>
</comment>
<dbReference type="InterPro" id="IPR001633">
    <property type="entry name" value="EAL_dom"/>
</dbReference>
<evidence type="ECO:0000259" key="2">
    <source>
        <dbReference type="PROSITE" id="PS50113"/>
    </source>
</evidence>